<dbReference type="Gene3D" id="3.30.70.330">
    <property type="match status" value="1"/>
</dbReference>
<feature type="region of interest" description="Disordered" evidence="1">
    <location>
        <begin position="41"/>
        <end position="93"/>
    </location>
</feature>
<feature type="compositionally biased region" description="Basic and acidic residues" evidence="1">
    <location>
        <begin position="46"/>
        <end position="64"/>
    </location>
</feature>
<organism evidence="2 3">
    <name type="scientific">Haemaphysalis longicornis</name>
    <name type="common">Bush tick</name>
    <dbReference type="NCBI Taxonomy" id="44386"/>
    <lineage>
        <taxon>Eukaryota</taxon>
        <taxon>Metazoa</taxon>
        <taxon>Ecdysozoa</taxon>
        <taxon>Arthropoda</taxon>
        <taxon>Chelicerata</taxon>
        <taxon>Arachnida</taxon>
        <taxon>Acari</taxon>
        <taxon>Parasitiformes</taxon>
        <taxon>Ixodida</taxon>
        <taxon>Ixodoidea</taxon>
        <taxon>Ixodidae</taxon>
        <taxon>Haemaphysalinae</taxon>
        <taxon>Haemaphysalis</taxon>
    </lineage>
</organism>
<evidence type="ECO:0000256" key="1">
    <source>
        <dbReference type="SAM" id="MobiDB-lite"/>
    </source>
</evidence>
<comment type="caution">
    <text evidence="2">The sequence shown here is derived from an EMBL/GenBank/DDBJ whole genome shotgun (WGS) entry which is preliminary data.</text>
</comment>
<gene>
    <name evidence="2" type="ORF">HPB48_020170</name>
</gene>
<dbReference type="Proteomes" id="UP000821853">
    <property type="component" value="Chromosome 1"/>
</dbReference>
<accession>A0A9J6FKA9</accession>
<protein>
    <submittedName>
        <fullName evidence="2">Uncharacterized protein</fullName>
    </submittedName>
</protein>
<dbReference type="EMBL" id="JABSTR010000001">
    <property type="protein sequence ID" value="KAH9362420.1"/>
    <property type="molecule type" value="Genomic_DNA"/>
</dbReference>
<dbReference type="AlphaFoldDB" id="A0A9J6FKA9"/>
<dbReference type="OrthoDB" id="431068at2759"/>
<proteinExistence type="predicted"/>
<keyword evidence="3" id="KW-1185">Reference proteome</keyword>
<name>A0A9J6FKA9_HAELO</name>
<dbReference type="InterPro" id="IPR012677">
    <property type="entry name" value="Nucleotide-bd_a/b_plait_sf"/>
</dbReference>
<sequence>MPPTACENKVIAPEARFLQLRMTAAAGQIALGLARLRNGLGKGARKKPECPEPRVDLRSRRRGEAAGGSASFGACLAPPSQDSGSARHKFAEPEEISQRLESGICSKTDVVDSNTVVRARGLPWQSSDQDIAKFFSGLNIVK</sequence>
<evidence type="ECO:0000313" key="3">
    <source>
        <dbReference type="Proteomes" id="UP000821853"/>
    </source>
</evidence>
<reference evidence="2 3" key="1">
    <citation type="journal article" date="2020" name="Cell">
        <title>Large-Scale Comparative Analyses of Tick Genomes Elucidate Their Genetic Diversity and Vector Capacities.</title>
        <authorList>
            <consortium name="Tick Genome and Microbiome Consortium (TIGMIC)"/>
            <person name="Jia N."/>
            <person name="Wang J."/>
            <person name="Shi W."/>
            <person name="Du L."/>
            <person name="Sun Y."/>
            <person name="Zhan W."/>
            <person name="Jiang J.F."/>
            <person name="Wang Q."/>
            <person name="Zhang B."/>
            <person name="Ji P."/>
            <person name="Bell-Sakyi L."/>
            <person name="Cui X.M."/>
            <person name="Yuan T.T."/>
            <person name="Jiang B.G."/>
            <person name="Yang W.F."/>
            <person name="Lam T.T."/>
            <person name="Chang Q.C."/>
            <person name="Ding S.J."/>
            <person name="Wang X.J."/>
            <person name="Zhu J.G."/>
            <person name="Ruan X.D."/>
            <person name="Zhao L."/>
            <person name="Wei J.T."/>
            <person name="Ye R.Z."/>
            <person name="Que T.C."/>
            <person name="Du C.H."/>
            <person name="Zhou Y.H."/>
            <person name="Cheng J.X."/>
            <person name="Dai P.F."/>
            <person name="Guo W.B."/>
            <person name="Han X.H."/>
            <person name="Huang E.J."/>
            <person name="Li L.F."/>
            <person name="Wei W."/>
            <person name="Gao Y.C."/>
            <person name="Liu J.Z."/>
            <person name="Shao H.Z."/>
            <person name="Wang X."/>
            <person name="Wang C.C."/>
            <person name="Yang T.C."/>
            <person name="Huo Q.B."/>
            <person name="Li W."/>
            <person name="Chen H.Y."/>
            <person name="Chen S.E."/>
            <person name="Zhou L.G."/>
            <person name="Ni X.B."/>
            <person name="Tian J.H."/>
            <person name="Sheng Y."/>
            <person name="Liu T."/>
            <person name="Pan Y.S."/>
            <person name="Xia L.Y."/>
            <person name="Li J."/>
            <person name="Zhao F."/>
            <person name="Cao W.C."/>
        </authorList>
    </citation>
    <scope>NUCLEOTIDE SEQUENCE [LARGE SCALE GENOMIC DNA]</scope>
    <source>
        <strain evidence="2">HaeL-2018</strain>
    </source>
</reference>
<dbReference type="VEuPathDB" id="VectorBase:HLOH_040966"/>
<evidence type="ECO:0000313" key="2">
    <source>
        <dbReference type="EMBL" id="KAH9362420.1"/>
    </source>
</evidence>